<dbReference type="EMBL" id="RCDD01000008">
    <property type="protein sequence ID" value="RLK54093.1"/>
    <property type="molecule type" value="Genomic_DNA"/>
</dbReference>
<feature type="chain" id="PRO_5038699446" description="LPXTG-motif cell wall-anchored protein" evidence="3">
    <location>
        <begin position="25"/>
        <end position="531"/>
    </location>
</feature>
<proteinExistence type="predicted"/>
<organism evidence="4 5">
    <name type="scientific">Actinokineospora cianjurensis</name>
    <dbReference type="NCBI Taxonomy" id="585224"/>
    <lineage>
        <taxon>Bacteria</taxon>
        <taxon>Bacillati</taxon>
        <taxon>Actinomycetota</taxon>
        <taxon>Actinomycetes</taxon>
        <taxon>Pseudonocardiales</taxon>
        <taxon>Pseudonocardiaceae</taxon>
        <taxon>Actinokineospora</taxon>
    </lineage>
</organism>
<keyword evidence="5" id="KW-1185">Reference proteome</keyword>
<accession>A0A421AW08</accession>
<evidence type="ECO:0000256" key="3">
    <source>
        <dbReference type="SAM" id="SignalP"/>
    </source>
</evidence>
<evidence type="ECO:0000256" key="2">
    <source>
        <dbReference type="SAM" id="Phobius"/>
    </source>
</evidence>
<feature type="region of interest" description="Disordered" evidence="1">
    <location>
        <begin position="441"/>
        <end position="487"/>
    </location>
</feature>
<feature type="region of interest" description="Disordered" evidence="1">
    <location>
        <begin position="157"/>
        <end position="246"/>
    </location>
</feature>
<name>A0A421AW08_9PSEU</name>
<feature type="signal peptide" evidence="3">
    <location>
        <begin position="1"/>
        <end position="24"/>
    </location>
</feature>
<sequence>MRKRQLIAAGAAVLTTVTAGIVLAATNSQAEPPAATLGTLSFSKQSGLDTDAPVYTTSAPCTADSDGYRLSIFGPAKFGPGLTGAPVSDVGFSTTEPIQVTQGLTFKDIAVDANATIVAGEYTAVVYCVDSFEAADRGTFTKKFYFTDATHWQVKNPADPTTTTTTTTTAPPTTTTTTTTVPPTTTTTTTTTVPPTTTTTTVEPTTTTTTVAPTTTTTTVEPTTTTVEPTTTTVEPTTTTVEPTTTTVVPTTTTTIEPTTTTTTVAPTTTTTSATTTTTSVTPTTTTTSGSSTTTTTTTTNPVPGLLGTLTPSKESGISTDAGTFTTEKGCVEASDMFLIRITGPGDGFKDGLVITTVTDQGYFEDQPIVGTQTLSFRDVANDNKATIAVGVDYTVELHCMDSFESKSKGFFAAVVTFSNERTDPDDAKLLLHDWTWKKGATPTTSGPTTTTTVAGGSTTTTVPGGGTTNPTTNDPTPQGSAGSGGLASTGASVGLALLAGTALIGFGALALIASRRRRAAAAPGEWPTES</sequence>
<feature type="compositionally biased region" description="Polar residues" evidence="1">
    <location>
        <begin position="310"/>
        <end position="321"/>
    </location>
</feature>
<feature type="compositionally biased region" description="Low complexity" evidence="1">
    <location>
        <begin position="441"/>
        <end position="481"/>
    </location>
</feature>
<keyword evidence="2" id="KW-0812">Transmembrane</keyword>
<feature type="compositionally biased region" description="Low complexity" evidence="1">
    <location>
        <begin position="160"/>
        <end position="246"/>
    </location>
</feature>
<reference evidence="4 5" key="1">
    <citation type="submission" date="2018-10" db="EMBL/GenBank/DDBJ databases">
        <title>Genomic Encyclopedia of Archaeal and Bacterial Type Strains, Phase II (KMG-II): from individual species to whole genera.</title>
        <authorList>
            <person name="Goeker M."/>
        </authorList>
    </citation>
    <scope>NUCLEOTIDE SEQUENCE [LARGE SCALE GENOMIC DNA]</scope>
    <source>
        <strain evidence="4 5">DSM 45657</strain>
    </source>
</reference>
<comment type="caution">
    <text evidence="4">The sequence shown here is derived from an EMBL/GenBank/DDBJ whole genome shotgun (WGS) entry which is preliminary data.</text>
</comment>
<feature type="transmembrane region" description="Helical" evidence="2">
    <location>
        <begin position="494"/>
        <end position="514"/>
    </location>
</feature>
<evidence type="ECO:0000313" key="5">
    <source>
        <dbReference type="Proteomes" id="UP000282454"/>
    </source>
</evidence>
<dbReference type="Proteomes" id="UP000282454">
    <property type="component" value="Unassembled WGS sequence"/>
</dbReference>
<keyword evidence="2" id="KW-0472">Membrane</keyword>
<feature type="compositionally biased region" description="Low complexity" evidence="1">
    <location>
        <begin position="263"/>
        <end position="300"/>
    </location>
</feature>
<evidence type="ECO:0000256" key="1">
    <source>
        <dbReference type="SAM" id="MobiDB-lite"/>
    </source>
</evidence>
<dbReference type="AlphaFoldDB" id="A0A421AW08"/>
<protein>
    <recommendedName>
        <fullName evidence="6">LPXTG-motif cell wall-anchored protein</fullName>
    </recommendedName>
</protein>
<dbReference type="RefSeq" id="WP_211346815.1">
    <property type="nucleotide sequence ID" value="NZ_RCDD01000008.1"/>
</dbReference>
<keyword evidence="2" id="KW-1133">Transmembrane helix</keyword>
<evidence type="ECO:0000313" key="4">
    <source>
        <dbReference type="EMBL" id="RLK54093.1"/>
    </source>
</evidence>
<keyword evidence="3" id="KW-0732">Signal</keyword>
<evidence type="ECO:0008006" key="6">
    <source>
        <dbReference type="Google" id="ProtNLM"/>
    </source>
</evidence>
<feature type="region of interest" description="Disordered" evidence="1">
    <location>
        <begin position="263"/>
        <end position="321"/>
    </location>
</feature>
<gene>
    <name evidence="4" type="ORF">CLV68_6095</name>
</gene>